<dbReference type="Proteomes" id="UP001156706">
    <property type="component" value="Unassembled WGS sequence"/>
</dbReference>
<keyword evidence="2" id="KW-1185">Reference proteome</keyword>
<dbReference type="EMBL" id="BSOG01000004">
    <property type="protein sequence ID" value="GLR14440.1"/>
    <property type="molecule type" value="Genomic_DNA"/>
</dbReference>
<protein>
    <submittedName>
        <fullName evidence="1">Uncharacterized protein</fullName>
    </submittedName>
</protein>
<dbReference type="RefSeq" id="WP_284197513.1">
    <property type="nucleotide sequence ID" value="NZ_BSOG01000004.1"/>
</dbReference>
<evidence type="ECO:0000313" key="2">
    <source>
        <dbReference type="Proteomes" id="UP001156706"/>
    </source>
</evidence>
<reference evidence="2" key="1">
    <citation type="journal article" date="2019" name="Int. J. Syst. Evol. Microbiol.">
        <title>The Global Catalogue of Microorganisms (GCM) 10K type strain sequencing project: providing services to taxonomists for standard genome sequencing and annotation.</title>
        <authorList>
            <consortium name="The Broad Institute Genomics Platform"/>
            <consortium name="The Broad Institute Genome Sequencing Center for Infectious Disease"/>
            <person name="Wu L."/>
            <person name="Ma J."/>
        </authorList>
    </citation>
    <scope>NUCLEOTIDE SEQUENCE [LARGE SCALE GENOMIC DNA]</scope>
    <source>
        <strain evidence="2">NBRC 110044</strain>
    </source>
</reference>
<name>A0ABQ5YM38_9NEIS</name>
<organism evidence="1 2">
    <name type="scientific">Chitinimonas prasina</name>
    <dbReference type="NCBI Taxonomy" id="1434937"/>
    <lineage>
        <taxon>Bacteria</taxon>
        <taxon>Pseudomonadati</taxon>
        <taxon>Pseudomonadota</taxon>
        <taxon>Betaproteobacteria</taxon>
        <taxon>Neisseriales</taxon>
        <taxon>Chitinibacteraceae</taxon>
        <taxon>Chitinimonas</taxon>
    </lineage>
</organism>
<evidence type="ECO:0000313" key="1">
    <source>
        <dbReference type="EMBL" id="GLR14440.1"/>
    </source>
</evidence>
<sequence>MTFIHLKVRAAMLVHGYDSQQQEIVEHAAAAEFAEKLIRIERIQSITERYLLVTGAFGRMMYWEYAEDFATVKQRLGAAGLLLDAD</sequence>
<accession>A0ABQ5YM38</accession>
<proteinExistence type="predicted"/>
<gene>
    <name evidence="1" type="ORF">GCM10007907_32300</name>
</gene>
<comment type="caution">
    <text evidence="1">The sequence shown here is derived from an EMBL/GenBank/DDBJ whole genome shotgun (WGS) entry which is preliminary data.</text>
</comment>